<evidence type="ECO:0000256" key="4">
    <source>
        <dbReference type="ARBA" id="ARBA00022692"/>
    </source>
</evidence>
<evidence type="ECO:0000313" key="10">
    <source>
        <dbReference type="Proteomes" id="UP001652409"/>
    </source>
</evidence>
<evidence type="ECO:0000256" key="5">
    <source>
        <dbReference type="ARBA" id="ARBA00022989"/>
    </source>
</evidence>
<proteinExistence type="inferred from homology"/>
<feature type="transmembrane region" description="Helical" evidence="7">
    <location>
        <begin position="51"/>
        <end position="74"/>
    </location>
</feature>
<keyword evidence="9" id="KW-0808">Transferase</keyword>
<keyword evidence="6 7" id="KW-0472">Membrane</keyword>
<dbReference type="EMBL" id="JAOQJL010000022">
    <property type="protein sequence ID" value="MCU6766048.1"/>
    <property type="molecule type" value="Genomic_DNA"/>
</dbReference>
<feature type="transmembrane region" description="Helical" evidence="7">
    <location>
        <begin position="178"/>
        <end position="197"/>
    </location>
</feature>
<sequence length="364" mass="41340">MGEGLKKEDSAALKGIAILMMVFHHCYRTEKKFAGYEILFTPFTAENVIHLALYMKICVCIFAFVSGYGLMYGYLRNQNPDNRISDSAFVKRHLFSTCSGYWFLVVPAYLVYGVRNGFSYGKWGTTLWEKIAGILTDALGLSEILGTKSVNGAWWYMGAAITFIILVPVLGQVILKMGSLTCIGLVFLLPRLLNIGFQGGRSPLSFLMALAVGMVCCKKDVFAWFHSWVPFGSRYAGGFLKFVLLAALVLWGYQSYRLLPFSYCWEYQFALIPFILILFLKEYVFRIPGLKRLLGFLGKHSLNIWLVHTFVRDYLKSYLWSLKYFALVPLAILLISLVLSVVINVLKKYTGYDGLIRKISRSFV</sequence>
<accession>A0ABT2TUZ2</accession>
<gene>
    <name evidence="9" type="ORF">OCV61_11570</name>
</gene>
<reference evidence="9 10" key="1">
    <citation type="journal article" date="2021" name="ISME Commun">
        <title>Automated analysis of genomic sequences facilitates high-throughput and comprehensive description of bacteria.</title>
        <authorList>
            <person name="Hitch T.C.A."/>
        </authorList>
    </citation>
    <scope>NUCLEOTIDE SEQUENCE [LARGE SCALE GENOMIC DNA]</scope>
    <source>
        <strain evidence="9 10">Sanger_23</strain>
    </source>
</reference>
<feature type="transmembrane region" description="Helical" evidence="7">
    <location>
        <begin position="94"/>
        <end position="112"/>
    </location>
</feature>
<dbReference type="GO" id="GO:0016746">
    <property type="term" value="F:acyltransferase activity"/>
    <property type="evidence" value="ECO:0007669"/>
    <property type="project" value="UniProtKB-KW"/>
</dbReference>
<protein>
    <submittedName>
        <fullName evidence="9">Acyltransferase</fullName>
    </submittedName>
</protein>
<evidence type="ECO:0000256" key="7">
    <source>
        <dbReference type="SAM" id="Phobius"/>
    </source>
</evidence>
<feature type="transmembrane region" description="Helical" evidence="7">
    <location>
        <begin position="153"/>
        <end position="171"/>
    </location>
</feature>
<evidence type="ECO:0000256" key="2">
    <source>
        <dbReference type="ARBA" id="ARBA00007400"/>
    </source>
</evidence>
<feature type="transmembrane region" description="Helical" evidence="7">
    <location>
        <begin position="235"/>
        <end position="253"/>
    </location>
</feature>
<dbReference type="RefSeq" id="WP_158421968.1">
    <property type="nucleotide sequence ID" value="NZ_JAOQJL010000022.1"/>
</dbReference>
<keyword evidence="9" id="KW-0012">Acyltransferase</keyword>
<feature type="transmembrane region" description="Helical" evidence="7">
    <location>
        <begin position="265"/>
        <end position="281"/>
    </location>
</feature>
<keyword evidence="4 7" id="KW-0812">Transmembrane</keyword>
<comment type="caution">
    <text evidence="9">The sequence shown here is derived from an EMBL/GenBank/DDBJ whole genome shotgun (WGS) entry which is preliminary data.</text>
</comment>
<keyword evidence="10" id="KW-1185">Reference proteome</keyword>
<dbReference type="PANTHER" id="PTHR40074:SF2">
    <property type="entry name" value="O-ACETYLTRANSFERASE WECH"/>
    <property type="match status" value="1"/>
</dbReference>
<evidence type="ECO:0000256" key="1">
    <source>
        <dbReference type="ARBA" id="ARBA00004651"/>
    </source>
</evidence>
<evidence type="ECO:0000259" key="8">
    <source>
        <dbReference type="Pfam" id="PF01757"/>
    </source>
</evidence>
<comment type="subcellular location">
    <subcellularLocation>
        <location evidence="1">Cell membrane</location>
        <topology evidence="1">Multi-pass membrane protein</topology>
    </subcellularLocation>
</comment>
<organism evidence="9 10">
    <name type="scientific">Blautia ammoniilytica</name>
    <dbReference type="NCBI Taxonomy" id="2981782"/>
    <lineage>
        <taxon>Bacteria</taxon>
        <taxon>Bacillati</taxon>
        <taxon>Bacillota</taxon>
        <taxon>Clostridia</taxon>
        <taxon>Lachnospirales</taxon>
        <taxon>Lachnospiraceae</taxon>
        <taxon>Blautia</taxon>
    </lineage>
</organism>
<dbReference type="InterPro" id="IPR002656">
    <property type="entry name" value="Acyl_transf_3_dom"/>
</dbReference>
<keyword evidence="3" id="KW-1003">Cell membrane</keyword>
<feature type="domain" description="Acyltransferase 3" evidence="8">
    <location>
        <begin position="12"/>
        <end position="344"/>
    </location>
</feature>
<comment type="similarity">
    <text evidence="2">Belongs to the acyltransferase 3 family.</text>
</comment>
<feature type="transmembrane region" description="Helical" evidence="7">
    <location>
        <begin position="324"/>
        <end position="346"/>
    </location>
</feature>
<evidence type="ECO:0000256" key="6">
    <source>
        <dbReference type="ARBA" id="ARBA00023136"/>
    </source>
</evidence>
<keyword evidence="5 7" id="KW-1133">Transmembrane helix</keyword>
<evidence type="ECO:0000256" key="3">
    <source>
        <dbReference type="ARBA" id="ARBA00022475"/>
    </source>
</evidence>
<evidence type="ECO:0000313" key="9">
    <source>
        <dbReference type="EMBL" id="MCU6766048.1"/>
    </source>
</evidence>
<dbReference type="Pfam" id="PF01757">
    <property type="entry name" value="Acyl_transf_3"/>
    <property type="match status" value="1"/>
</dbReference>
<name>A0ABT2TUZ2_9FIRM</name>
<dbReference type="PANTHER" id="PTHR40074">
    <property type="entry name" value="O-ACETYLTRANSFERASE WECH"/>
    <property type="match status" value="1"/>
</dbReference>
<dbReference type="Proteomes" id="UP001652409">
    <property type="component" value="Unassembled WGS sequence"/>
</dbReference>